<evidence type="ECO:0000256" key="1">
    <source>
        <dbReference type="SAM" id="Phobius"/>
    </source>
</evidence>
<proteinExistence type="predicted"/>
<keyword evidence="1" id="KW-0812">Transmembrane</keyword>
<feature type="transmembrane region" description="Helical" evidence="1">
    <location>
        <begin position="54"/>
        <end position="73"/>
    </location>
</feature>
<dbReference type="AlphaFoldDB" id="A0A9D2C058"/>
<evidence type="ECO:0000313" key="3">
    <source>
        <dbReference type="Proteomes" id="UP000823868"/>
    </source>
</evidence>
<sequence length="303" mass="32282">MKNEHMKYLFLPALLGGLLGGGLAWLGLTGTGNALLNLGVGLRALSLSGWTGNLAAWTVVCLVSLWPLALLLLRRKRSKRDTLLPLLSVLLLAACFLLINPALLDTVEPYLLALLWTAAGVLLTWGVLTLAGQFTRDRFLPLPLLFQAGAALLAALVGFTAVLRLWGQVAAVQAGNTGAPEAAMTTGTVLGALTLVRLLPDLLGGWLLLQGSELGRQMEGNPFAPETVELCRATAKNALWCVNLALGVYLGCNLLQLLLPGLLHLDVQLLLPLPTLLAAAGLLVLCRYMERSKAVYDDNQTII</sequence>
<dbReference type="EMBL" id="DXDX01000177">
    <property type="protein sequence ID" value="HIY22175.1"/>
    <property type="molecule type" value="Genomic_DNA"/>
</dbReference>
<feature type="transmembrane region" description="Helical" evidence="1">
    <location>
        <begin position="187"/>
        <end position="209"/>
    </location>
</feature>
<reference evidence="2" key="1">
    <citation type="journal article" date="2021" name="PeerJ">
        <title>Extensive microbial diversity within the chicken gut microbiome revealed by metagenomics and culture.</title>
        <authorList>
            <person name="Gilroy R."/>
            <person name="Ravi A."/>
            <person name="Getino M."/>
            <person name="Pursley I."/>
            <person name="Horton D.L."/>
            <person name="Alikhan N.F."/>
            <person name="Baker D."/>
            <person name="Gharbi K."/>
            <person name="Hall N."/>
            <person name="Watson M."/>
            <person name="Adriaenssens E.M."/>
            <person name="Foster-Nyarko E."/>
            <person name="Jarju S."/>
            <person name="Secka A."/>
            <person name="Antonio M."/>
            <person name="Oren A."/>
            <person name="Chaudhuri R.R."/>
            <person name="La Ragione R."/>
            <person name="Hildebrand F."/>
            <person name="Pallen M.J."/>
        </authorList>
    </citation>
    <scope>NUCLEOTIDE SEQUENCE</scope>
    <source>
        <strain evidence="2">ChiBcec16_6824</strain>
    </source>
</reference>
<protein>
    <submittedName>
        <fullName evidence="2">Uncharacterized protein</fullName>
    </submittedName>
</protein>
<accession>A0A9D2C058</accession>
<gene>
    <name evidence="2" type="ORF">H9841_09800</name>
</gene>
<dbReference type="Proteomes" id="UP000823868">
    <property type="component" value="Unassembled WGS sequence"/>
</dbReference>
<organism evidence="2 3">
    <name type="scientific">Candidatus Flavonifractor merdigallinarum</name>
    <dbReference type="NCBI Taxonomy" id="2838589"/>
    <lineage>
        <taxon>Bacteria</taxon>
        <taxon>Bacillati</taxon>
        <taxon>Bacillota</taxon>
        <taxon>Clostridia</taxon>
        <taxon>Eubacteriales</taxon>
        <taxon>Oscillospiraceae</taxon>
        <taxon>Flavonifractor</taxon>
    </lineage>
</organism>
<evidence type="ECO:0000313" key="2">
    <source>
        <dbReference type="EMBL" id="HIY22175.1"/>
    </source>
</evidence>
<keyword evidence="1" id="KW-1133">Transmembrane helix</keyword>
<feature type="transmembrane region" description="Helical" evidence="1">
    <location>
        <begin position="85"/>
        <end position="104"/>
    </location>
</feature>
<feature type="transmembrane region" description="Helical" evidence="1">
    <location>
        <begin position="144"/>
        <end position="167"/>
    </location>
</feature>
<name>A0A9D2C058_9FIRM</name>
<feature type="transmembrane region" description="Helical" evidence="1">
    <location>
        <begin position="110"/>
        <end position="132"/>
    </location>
</feature>
<feature type="transmembrane region" description="Helical" evidence="1">
    <location>
        <begin position="238"/>
        <end position="263"/>
    </location>
</feature>
<keyword evidence="1" id="KW-0472">Membrane</keyword>
<reference evidence="2" key="2">
    <citation type="submission" date="2021-04" db="EMBL/GenBank/DDBJ databases">
        <authorList>
            <person name="Gilroy R."/>
        </authorList>
    </citation>
    <scope>NUCLEOTIDE SEQUENCE</scope>
    <source>
        <strain evidence="2">ChiBcec16_6824</strain>
    </source>
</reference>
<feature type="transmembrane region" description="Helical" evidence="1">
    <location>
        <begin position="269"/>
        <end position="286"/>
    </location>
</feature>
<comment type="caution">
    <text evidence="2">The sequence shown here is derived from an EMBL/GenBank/DDBJ whole genome shotgun (WGS) entry which is preliminary data.</text>
</comment>